<comment type="caution">
    <text evidence="1">The sequence shown here is derived from an EMBL/GenBank/DDBJ whole genome shotgun (WGS) entry which is preliminary data.</text>
</comment>
<evidence type="ECO:0000313" key="1">
    <source>
        <dbReference type="EMBL" id="KAJ8598829.1"/>
    </source>
</evidence>
<name>A0AAD7XHY3_9STRA</name>
<dbReference type="AlphaFoldDB" id="A0AAD7XHY3"/>
<organism evidence="1 2">
    <name type="scientific">Chrysophaeum taylorii</name>
    <dbReference type="NCBI Taxonomy" id="2483200"/>
    <lineage>
        <taxon>Eukaryota</taxon>
        <taxon>Sar</taxon>
        <taxon>Stramenopiles</taxon>
        <taxon>Ochrophyta</taxon>
        <taxon>Pelagophyceae</taxon>
        <taxon>Pelagomonadales</taxon>
        <taxon>Pelagomonadaceae</taxon>
        <taxon>Chrysophaeum</taxon>
    </lineage>
</organism>
<dbReference type="InterPro" id="IPR029063">
    <property type="entry name" value="SAM-dependent_MTases_sf"/>
</dbReference>
<dbReference type="PANTHER" id="PTHR14614:SF132">
    <property type="entry name" value="PROTEIN-LYSINE METHYLTRANSFERASE C42C1.13"/>
    <property type="match status" value="1"/>
</dbReference>
<dbReference type="Gene3D" id="3.40.50.150">
    <property type="entry name" value="Vaccinia Virus protein VP39"/>
    <property type="match status" value="2"/>
</dbReference>
<dbReference type="InterPro" id="IPR019410">
    <property type="entry name" value="Methyltransf_16"/>
</dbReference>
<proteinExistence type="predicted"/>
<dbReference type="EMBL" id="JAQMWT010000634">
    <property type="protein sequence ID" value="KAJ8598829.1"/>
    <property type="molecule type" value="Genomic_DNA"/>
</dbReference>
<keyword evidence="2" id="KW-1185">Reference proteome</keyword>
<dbReference type="SUPFAM" id="SSF53335">
    <property type="entry name" value="S-adenosyl-L-methionine-dependent methyltransferases"/>
    <property type="match status" value="2"/>
</dbReference>
<accession>A0AAD7XHY3</accession>
<dbReference type="Proteomes" id="UP001230188">
    <property type="component" value="Unassembled WGS sequence"/>
</dbReference>
<reference evidence="1" key="1">
    <citation type="submission" date="2023-01" db="EMBL/GenBank/DDBJ databases">
        <title>Metagenome sequencing of chrysophaentin producing Chrysophaeum taylorii.</title>
        <authorList>
            <person name="Davison J."/>
            <person name="Bewley C."/>
        </authorList>
    </citation>
    <scope>NUCLEOTIDE SEQUENCE</scope>
    <source>
        <strain evidence="1">NIES-1699</strain>
    </source>
</reference>
<evidence type="ECO:0000313" key="2">
    <source>
        <dbReference type="Proteomes" id="UP001230188"/>
    </source>
</evidence>
<dbReference type="CDD" id="cd02440">
    <property type="entry name" value="AdoMet_MTases"/>
    <property type="match status" value="2"/>
</dbReference>
<sequence length="435" mass="46478">MTRPGTATNPNLSHRWKAPCTSCDQTKLEYEELWGPREIRVGGLSVQGSDECVEFGGEVWPGAKAIARLLAERPDLVRGRRVVELGCGAGLAGLTAASLGAASVTLTDLEPNLGLAAANARANGLVVSCEPLDWRRHEARLECDVVLAADVVYKPSLVAPLLCALREIAYGLLVLANDERSANQRRFATCLESCGFRLLEEHATDVLLQLYGPPPSSSSGQMTEVRFADLAVRQDATEGLGGLVWPGAVALARYLRTLDLTGSSVLELGCGAGLVGLAIADRVASVVLSDELVGLAATNARTFDNATVRVLVWGLRRGEDDQSFDLVIGAELTPYLDAHDDLAAEIAHRLRPTGRAFLTAAPFRSGKNDCKTTTCATHNFINTAARHRLVVDRVLQAPILDDKNGDVQGLDLALDDGFDHTLILELRLASSSSLP</sequence>
<gene>
    <name evidence="1" type="ORF">CTAYLR_008537</name>
</gene>
<dbReference type="PANTHER" id="PTHR14614">
    <property type="entry name" value="HEPATOCELLULAR CARCINOMA-ASSOCIATED ANTIGEN"/>
    <property type="match status" value="1"/>
</dbReference>
<dbReference type="Pfam" id="PF10294">
    <property type="entry name" value="Methyltransf_16"/>
    <property type="match status" value="2"/>
</dbReference>
<protein>
    <submittedName>
        <fullName evidence="1">Uncharacterized protein</fullName>
    </submittedName>
</protein>